<evidence type="ECO:0000313" key="2">
    <source>
        <dbReference type="Proteomes" id="UP001602119"/>
    </source>
</evidence>
<proteinExistence type="predicted"/>
<protein>
    <recommendedName>
        <fullName evidence="3">DUF4145 domain-containing protein</fullName>
    </recommendedName>
</protein>
<accession>A0ABW6UXX0</accession>
<keyword evidence="2" id="KW-1185">Reference proteome</keyword>
<reference evidence="1 2" key="1">
    <citation type="submission" date="2024-10" db="EMBL/GenBank/DDBJ databases">
        <title>The Natural Products Discovery Center: Release of the First 8490 Sequenced Strains for Exploring Actinobacteria Biosynthetic Diversity.</title>
        <authorList>
            <person name="Kalkreuter E."/>
            <person name="Kautsar S.A."/>
            <person name="Yang D."/>
            <person name="Bader C.D."/>
            <person name="Teijaro C.N."/>
            <person name="Fluegel L."/>
            <person name="Davis C.M."/>
            <person name="Simpson J.R."/>
            <person name="Lauterbach L."/>
            <person name="Steele A.D."/>
            <person name="Gui C."/>
            <person name="Meng S."/>
            <person name="Li G."/>
            <person name="Viehrig K."/>
            <person name="Ye F."/>
            <person name="Su P."/>
            <person name="Kiefer A.F."/>
            <person name="Nichols A."/>
            <person name="Cepeda A.J."/>
            <person name="Yan W."/>
            <person name="Fan B."/>
            <person name="Jiang Y."/>
            <person name="Adhikari A."/>
            <person name="Zheng C.-J."/>
            <person name="Schuster L."/>
            <person name="Cowan T.M."/>
            <person name="Smanski M.J."/>
            <person name="Chevrette M.G."/>
            <person name="De Carvalho L.P.S."/>
            <person name="Shen B."/>
        </authorList>
    </citation>
    <scope>NUCLEOTIDE SEQUENCE [LARGE SCALE GENOMIC DNA]</scope>
    <source>
        <strain evidence="1 2">NPDC001281</strain>
    </source>
</reference>
<organism evidence="1 2">
    <name type="scientific">Microtetraspora fusca</name>
    <dbReference type="NCBI Taxonomy" id="1997"/>
    <lineage>
        <taxon>Bacteria</taxon>
        <taxon>Bacillati</taxon>
        <taxon>Actinomycetota</taxon>
        <taxon>Actinomycetes</taxon>
        <taxon>Streptosporangiales</taxon>
        <taxon>Streptosporangiaceae</taxon>
        <taxon>Microtetraspora</taxon>
    </lineage>
</organism>
<evidence type="ECO:0008006" key="3">
    <source>
        <dbReference type="Google" id="ProtNLM"/>
    </source>
</evidence>
<dbReference type="EMBL" id="JBIAXI010000002">
    <property type="protein sequence ID" value="MFF4771896.1"/>
    <property type="molecule type" value="Genomic_DNA"/>
</dbReference>
<evidence type="ECO:0000313" key="1">
    <source>
        <dbReference type="EMBL" id="MFF4771896.1"/>
    </source>
</evidence>
<sequence>MGERREKEPRIDFPPLVNGVDYLVSAVEHFDGNPTERNLKYAVLHLQAGVEVLLKSRLIIDDWKLVFSKIENADRESYRRGDFKSCTIADAVARLSRIGIDIPDDTREAITYLSRQRNRLQHFGLTDTSAAIEARAAEVLNFMLDFIREHLQPVVGEAEADHLADQMDVVRSRLHHIQSLVTARMRALAPELSRALWQTLHCPHCGQWSLVVDAEDATCLFCRAKQDRRELPLDYVAVVLNYGYRAFRKGEPYANICPECGEEALVNDVRVAAAPDAPQSFCFGCAEAFSDVDECTGCGLPFRSFTEEETLCRNCWDDIIARE</sequence>
<gene>
    <name evidence="1" type="ORF">ACFY05_03465</name>
</gene>
<dbReference type="RefSeq" id="WP_387340466.1">
    <property type="nucleotide sequence ID" value="NZ_JBIAXI010000002.1"/>
</dbReference>
<comment type="caution">
    <text evidence="1">The sequence shown here is derived from an EMBL/GenBank/DDBJ whole genome shotgun (WGS) entry which is preliminary data.</text>
</comment>
<name>A0ABW6UXX0_MICFU</name>
<dbReference type="Proteomes" id="UP001602119">
    <property type="component" value="Unassembled WGS sequence"/>
</dbReference>